<proteinExistence type="predicted"/>
<organism evidence="1 2">
    <name type="scientific">Mesotoga prima</name>
    <dbReference type="NCBI Taxonomy" id="1184387"/>
    <lineage>
        <taxon>Bacteria</taxon>
        <taxon>Thermotogati</taxon>
        <taxon>Thermotogota</taxon>
        <taxon>Thermotogae</taxon>
        <taxon>Kosmotogales</taxon>
        <taxon>Kosmotogaceae</taxon>
        <taxon>Mesotoga</taxon>
    </lineage>
</organism>
<sequence length="119" mass="12925">MADKAVKYSAKGIDFAPGVAGFSAKAVEINSPFSGRPEAHKYQHDLYVVISGTAKVKTGVLNGDIKEISDGEFRSEEMIVEEEHILQIGDSLLIPTGVGHSLIVESGTYSQWVFKIDKK</sequence>
<name>A0A101HPP4_9BACT</name>
<dbReference type="AlphaFoldDB" id="A0A101HPP4"/>
<comment type="caution">
    <text evidence="1">The sequence shown here is derived from an EMBL/GenBank/DDBJ whole genome shotgun (WGS) entry which is preliminary data.</text>
</comment>
<dbReference type="EMBL" id="LGGP01000197">
    <property type="protein sequence ID" value="KUK80160.1"/>
    <property type="molecule type" value="Genomic_DNA"/>
</dbReference>
<gene>
    <name evidence="1" type="ORF">XD94_1134</name>
</gene>
<dbReference type="PATRIC" id="fig|1184387.3.peg.1566"/>
<dbReference type="Proteomes" id="UP000054092">
    <property type="component" value="Unassembled WGS sequence"/>
</dbReference>
<protein>
    <recommendedName>
        <fullName evidence="3">Cupin domain-containing protein</fullName>
    </recommendedName>
</protein>
<accession>A0A101HPP4</accession>
<dbReference type="InterPro" id="IPR014710">
    <property type="entry name" value="RmlC-like_jellyroll"/>
</dbReference>
<dbReference type="Gene3D" id="2.60.120.10">
    <property type="entry name" value="Jelly Rolls"/>
    <property type="match status" value="1"/>
</dbReference>
<reference evidence="2" key="1">
    <citation type="journal article" date="2015" name="MBio">
        <title>Genome-Resolved Metagenomic Analysis Reveals Roles for Candidate Phyla and Other Microbial Community Members in Biogeochemical Transformations in Oil Reservoirs.</title>
        <authorList>
            <person name="Hu P."/>
            <person name="Tom L."/>
            <person name="Singh A."/>
            <person name="Thomas B.C."/>
            <person name="Baker B.J."/>
            <person name="Piceno Y.M."/>
            <person name="Andersen G.L."/>
            <person name="Banfield J.F."/>
        </authorList>
    </citation>
    <scope>NUCLEOTIDE SEQUENCE [LARGE SCALE GENOMIC DNA]</scope>
</reference>
<evidence type="ECO:0000313" key="2">
    <source>
        <dbReference type="Proteomes" id="UP000054092"/>
    </source>
</evidence>
<dbReference type="InterPro" id="IPR011051">
    <property type="entry name" value="RmlC_Cupin_sf"/>
</dbReference>
<evidence type="ECO:0008006" key="3">
    <source>
        <dbReference type="Google" id="ProtNLM"/>
    </source>
</evidence>
<dbReference type="SUPFAM" id="SSF51182">
    <property type="entry name" value="RmlC-like cupins"/>
    <property type="match status" value="1"/>
</dbReference>
<evidence type="ECO:0000313" key="1">
    <source>
        <dbReference type="EMBL" id="KUK80160.1"/>
    </source>
</evidence>